<sequence length="238" mass="27487">MVWTEQSRKCPLCAQPIREHLIHHLRARYDYQKHYLALPQPAAPPCRDRAWGRHARMTAEERQVADALEREIAKPKWVYEHRLFAKHVASNPYTRYRPAPVPAAFTTNPVLVAGATALLRRELLTKAVDVRSKAAVRLLAEFLDVDGREVAEHFAQEVYAYLRSPCRDLSVYDSIVQYDTLKNIPPPAVLYQSRRWRPAPSPSRFRSLSLSRSRSRERGLDARPKELRGRDLDSLLSK</sequence>
<reference evidence="2 3" key="1">
    <citation type="journal article" date="2016" name="Mol. Biol. Evol.">
        <title>Comparative Genomics of Early-Diverging Mushroom-Forming Fungi Provides Insights into the Origins of Lignocellulose Decay Capabilities.</title>
        <authorList>
            <person name="Nagy L.G."/>
            <person name="Riley R."/>
            <person name="Tritt A."/>
            <person name="Adam C."/>
            <person name="Daum C."/>
            <person name="Floudas D."/>
            <person name="Sun H."/>
            <person name="Yadav J.S."/>
            <person name="Pangilinan J."/>
            <person name="Larsson K.H."/>
            <person name="Matsuura K."/>
            <person name="Barry K."/>
            <person name="Labutti K."/>
            <person name="Kuo R."/>
            <person name="Ohm R.A."/>
            <person name="Bhattacharya S.S."/>
            <person name="Shirouzu T."/>
            <person name="Yoshinaga Y."/>
            <person name="Martin F.M."/>
            <person name="Grigoriev I.V."/>
            <person name="Hibbett D.S."/>
        </authorList>
    </citation>
    <scope>NUCLEOTIDE SEQUENCE [LARGE SCALE GENOMIC DNA]</scope>
    <source>
        <strain evidence="2 3">CBS 109695</strain>
    </source>
</reference>
<feature type="region of interest" description="Disordered" evidence="1">
    <location>
        <begin position="197"/>
        <end position="238"/>
    </location>
</feature>
<dbReference type="STRING" id="436010.A0A166MIX9"/>
<dbReference type="Proteomes" id="UP000076532">
    <property type="component" value="Unassembled WGS sequence"/>
</dbReference>
<dbReference type="AlphaFoldDB" id="A0A166MIX9"/>
<keyword evidence="3" id="KW-1185">Reference proteome</keyword>
<evidence type="ECO:0000313" key="2">
    <source>
        <dbReference type="EMBL" id="KZP24045.1"/>
    </source>
</evidence>
<name>A0A166MIX9_9AGAM</name>
<dbReference type="EMBL" id="KV417529">
    <property type="protein sequence ID" value="KZP24045.1"/>
    <property type="molecule type" value="Genomic_DNA"/>
</dbReference>
<accession>A0A166MIX9</accession>
<dbReference type="OrthoDB" id="21204at2759"/>
<gene>
    <name evidence="2" type="ORF">FIBSPDRAFT_889257</name>
</gene>
<proteinExistence type="predicted"/>
<protein>
    <submittedName>
        <fullName evidence="2">Uncharacterized protein</fullName>
    </submittedName>
</protein>
<organism evidence="2 3">
    <name type="scientific">Athelia psychrophila</name>
    <dbReference type="NCBI Taxonomy" id="1759441"/>
    <lineage>
        <taxon>Eukaryota</taxon>
        <taxon>Fungi</taxon>
        <taxon>Dikarya</taxon>
        <taxon>Basidiomycota</taxon>
        <taxon>Agaricomycotina</taxon>
        <taxon>Agaricomycetes</taxon>
        <taxon>Agaricomycetidae</taxon>
        <taxon>Atheliales</taxon>
        <taxon>Atheliaceae</taxon>
        <taxon>Athelia</taxon>
    </lineage>
</organism>
<evidence type="ECO:0000256" key="1">
    <source>
        <dbReference type="SAM" id="MobiDB-lite"/>
    </source>
</evidence>
<evidence type="ECO:0000313" key="3">
    <source>
        <dbReference type="Proteomes" id="UP000076532"/>
    </source>
</evidence>
<feature type="compositionally biased region" description="Basic and acidic residues" evidence="1">
    <location>
        <begin position="214"/>
        <end position="238"/>
    </location>
</feature>
<feature type="compositionally biased region" description="Low complexity" evidence="1">
    <location>
        <begin position="202"/>
        <end position="212"/>
    </location>
</feature>